<proteinExistence type="predicted"/>
<dbReference type="STRING" id="94130.A0A2Z6RVY3"/>
<keyword evidence="1" id="KW-0812">Transmembrane</keyword>
<dbReference type="Proteomes" id="UP000247702">
    <property type="component" value="Unassembled WGS sequence"/>
</dbReference>
<evidence type="ECO:0000313" key="3">
    <source>
        <dbReference type="Proteomes" id="UP000247702"/>
    </source>
</evidence>
<dbReference type="AlphaFoldDB" id="A0A2Z6RVY3"/>
<accession>A0A2Z6RVY3</accession>
<feature type="transmembrane region" description="Helical" evidence="1">
    <location>
        <begin position="76"/>
        <end position="98"/>
    </location>
</feature>
<reference evidence="2 3" key="1">
    <citation type="submission" date="2017-11" db="EMBL/GenBank/DDBJ databases">
        <title>The genome of Rhizophagus clarus HR1 reveals common genetic basis of auxotrophy among arbuscular mycorrhizal fungi.</title>
        <authorList>
            <person name="Kobayashi Y."/>
        </authorList>
    </citation>
    <scope>NUCLEOTIDE SEQUENCE [LARGE SCALE GENOMIC DNA]</scope>
    <source>
        <strain evidence="2 3">HR1</strain>
    </source>
</reference>
<keyword evidence="1" id="KW-1133">Transmembrane helix</keyword>
<keyword evidence="3" id="KW-1185">Reference proteome</keyword>
<evidence type="ECO:0000256" key="1">
    <source>
        <dbReference type="SAM" id="Phobius"/>
    </source>
</evidence>
<sequence length="224" mass="25406">MIVTRRNHNLKHNIISFLFLDNVGLVNDAICPNLKIRVVLRLVVSLVRWVLCLSFFRNYPQIRMSITKINNCCGCIPLKSGIVIITLLWLIYGVYGTVVNARYISAYKKYIAAIIIHGFVALGAAFGLYILAFEDTFKMLIIYSKITLFITAVVIIDNLTAIISIVSYDSPKECAYQYVLKTPSHIIFSVLKIYARRRKSKEYVAATVDNHPHGQTREDTTSVP</sequence>
<feature type="transmembrane region" description="Helical" evidence="1">
    <location>
        <begin position="146"/>
        <end position="166"/>
    </location>
</feature>
<name>A0A2Z6RVY3_9GLOM</name>
<evidence type="ECO:0000313" key="2">
    <source>
        <dbReference type="EMBL" id="GBC05013.1"/>
    </source>
</evidence>
<organism evidence="2 3">
    <name type="scientific">Rhizophagus clarus</name>
    <dbReference type="NCBI Taxonomy" id="94130"/>
    <lineage>
        <taxon>Eukaryota</taxon>
        <taxon>Fungi</taxon>
        <taxon>Fungi incertae sedis</taxon>
        <taxon>Mucoromycota</taxon>
        <taxon>Glomeromycotina</taxon>
        <taxon>Glomeromycetes</taxon>
        <taxon>Glomerales</taxon>
        <taxon>Glomeraceae</taxon>
        <taxon>Rhizophagus</taxon>
    </lineage>
</organism>
<comment type="caution">
    <text evidence="2">The sequence shown here is derived from an EMBL/GenBank/DDBJ whole genome shotgun (WGS) entry which is preliminary data.</text>
</comment>
<dbReference type="EMBL" id="BEXD01003981">
    <property type="protein sequence ID" value="GBC05013.1"/>
    <property type="molecule type" value="Genomic_DNA"/>
</dbReference>
<feature type="transmembrane region" description="Helical" evidence="1">
    <location>
        <begin position="110"/>
        <end position="134"/>
    </location>
</feature>
<keyword evidence="1" id="KW-0472">Membrane</keyword>
<gene>
    <name evidence="2" type="ORF">RclHR1_00060026</name>
</gene>
<protein>
    <submittedName>
        <fullName evidence="2">Uncharacterized protein</fullName>
    </submittedName>
</protein>